<dbReference type="Proteomes" id="UP000000233">
    <property type="component" value="Chromosome"/>
</dbReference>
<evidence type="ECO:0000256" key="1">
    <source>
        <dbReference type="SAM" id="MobiDB-lite"/>
    </source>
</evidence>
<dbReference type="eggNOG" id="ENOG502ZSW0">
    <property type="taxonomic scope" value="Bacteria"/>
</dbReference>
<name>A4VQJ9_STUS1</name>
<protein>
    <submittedName>
        <fullName evidence="2">Uncharacterized protein</fullName>
    </submittedName>
</protein>
<keyword evidence="3" id="KW-1185">Reference proteome</keyword>
<accession>A4VQJ9</accession>
<dbReference type="KEGG" id="psa:PST_3622"/>
<dbReference type="EMBL" id="CP000304">
    <property type="protein sequence ID" value="ABP81250.1"/>
    <property type="molecule type" value="Genomic_DNA"/>
</dbReference>
<dbReference type="AlphaFoldDB" id="A4VQJ9"/>
<evidence type="ECO:0000313" key="3">
    <source>
        <dbReference type="Proteomes" id="UP000000233"/>
    </source>
</evidence>
<gene>
    <name evidence="2" type="ordered locus">PST_3622</name>
</gene>
<sequence length="90" mass="10316">MQCRPPQEAVMTELKRYRIHYRINGEPASLLISSFEMPGLEQAELEILLHHVREPRAAVDAPWENPVHPSEASRLSELGVSDIQIEEESR</sequence>
<reference evidence="2 3" key="1">
    <citation type="journal article" date="2008" name="Proc. Natl. Acad. Sci. U.S.A.">
        <title>Nitrogen fixation island and rhizosphere competence traits in the genome of root-associated Pseudomonas stutzeri A1501.</title>
        <authorList>
            <person name="Yan Y."/>
            <person name="Yang J."/>
            <person name="Dou Y."/>
            <person name="Chen M."/>
            <person name="Ping S."/>
            <person name="Peng J."/>
            <person name="Lu W."/>
            <person name="Zhang W."/>
            <person name="Yao Z."/>
            <person name="Li H."/>
            <person name="Liu W."/>
            <person name="He S."/>
            <person name="Geng L."/>
            <person name="Zhang X."/>
            <person name="Yang F."/>
            <person name="Yu H."/>
            <person name="Zhan Y."/>
            <person name="Li D."/>
            <person name="Lin Z."/>
            <person name="Wang Y."/>
            <person name="Elmerich C."/>
            <person name="Lin M."/>
            <person name="Jin Q."/>
        </authorList>
    </citation>
    <scope>NUCLEOTIDE SEQUENCE [LARGE SCALE GENOMIC DNA]</scope>
    <source>
        <strain evidence="2 3">A1501</strain>
    </source>
</reference>
<feature type="region of interest" description="Disordered" evidence="1">
    <location>
        <begin position="62"/>
        <end position="90"/>
    </location>
</feature>
<dbReference type="HOGENOM" id="CLU_2438555_0_0_6"/>
<evidence type="ECO:0000313" key="2">
    <source>
        <dbReference type="EMBL" id="ABP81250.1"/>
    </source>
</evidence>
<organism evidence="2 3">
    <name type="scientific">Stutzerimonas stutzeri (strain A1501)</name>
    <name type="common">Pseudomonas stutzeri</name>
    <dbReference type="NCBI Taxonomy" id="379731"/>
    <lineage>
        <taxon>Bacteria</taxon>
        <taxon>Pseudomonadati</taxon>
        <taxon>Pseudomonadota</taxon>
        <taxon>Gammaproteobacteria</taxon>
        <taxon>Pseudomonadales</taxon>
        <taxon>Pseudomonadaceae</taxon>
        <taxon>Stutzerimonas</taxon>
    </lineage>
</organism>
<proteinExistence type="predicted"/>